<evidence type="ECO:0000256" key="1">
    <source>
        <dbReference type="SAM" id="SignalP"/>
    </source>
</evidence>
<sequence length="229" mass="26064">MNRKTILVLILILCSFSVFAGDVAEYVNLGFSADSEYFMFGLYGIEYKSSKPYAELYTVKVAENRFAADGLFSRTYDTDIQPGQDGSGALYNLMSENHDVITGFNINHLDKGRIVYLLINGAEPKDVLEFRDFKNKGSYKVILEQERFGTDKNPSASFYIDLTVTDNTLTKRTYKVGLPDYKREHVLKYRIKQVMFSPDEDSLVFVVEKEILDGAGPSIRYMVETVNLK</sequence>
<feature type="chain" id="PRO_5042530905" evidence="1">
    <location>
        <begin position="21"/>
        <end position="229"/>
    </location>
</feature>
<gene>
    <name evidence="2" type="ORF">PQJ61_05565</name>
</gene>
<proteinExistence type="predicted"/>
<comment type="caution">
    <text evidence="2">The sequence shown here is derived from an EMBL/GenBank/DDBJ whole genome shotgun (WGS) entry which is preliminary data.</text>
</comment>
<accession>A0AAJ1IE53</accession>
<dbReference type="EMBL" id="JAQQAL010000011">
    <property type="protein sequence ID" value="MDC7226212.1"/>
    <property type="molecule type" value="Genomic_DNA"/>
</dbReference>
<dbReference type="Pfam" id="PF10016">
    <property type="entry name" value="DUF2259"/>
    <property type="match status" value="1"/>
</dbReference>
<reference evidence="2 3" key="1">
    <citation type="submission" date="2022-12" db="EMBL/GenBank/DDBJ databases">
        <title>Metagenome assembled genome from gulf of manar.</title>
        <authorList>
            <person name="Kohli P."/>
            <person name="Pk S."/>
            <person name="Venkata Ramana C."/>
            <person name="Sasikala C."/>
        </authorList>
    </citation>
    <scope>NUCLEOTIDE SEQUENCE [LARGE SCALE GENOMIC DNA]</scope>
    <source>
        <strain evidence="2">JB008</strain>
    </source>
</reference>
<organism evidence="2 3">
    <name type="scientific">Candidatus Thalassospirochaeta sargassi</name>
    <dbReference type="NCBI Taxonomy" id="3119039"/>
    <lineage>
        <taxon>Bacteria</taxon>
        <taxon>Pseudomonadati</taxon>
        <taxon>Spirochaetota</taxon>
        <taxon>Spirochaetia</taxon>
        <taxon>Spirochaetales</taxon>
        <taxon>Spirochaetaceae</taxon>
        <taxon>Candidatus Thalassospirochaeta</taxon>
    </lineage>
</organism>
<dbReference type="InterPro" id="IPR018725">
    <property type="entry name" value="DUF2259_secreted"/>
</dbReference>
<evidence type="ECO:0000313" key="3">
    <source>
        <dbReference type="Proteomes" id="UP001221217"/>
    </source>
</evidence>
<evidence type="ECO:0000313" key="2">
    <source>
        <dbReference type="EMBL" id="MDC7226212.1"/>
    </source>
</evidence>
<dbReference type="AlphaFoldDB" id="A0AAJ1IE53"/>
<feature type="signal peptide" evidence="1">
    <location>
        <begin position="1"/>
        <end position="20"/>
    </location>
</feature>
<protein>
    <submittedName>
        <fullName evidence="2">DUF2259 domain-containing protein</fullName>
    </submittedName>
</protein>
<dbReference type="Proteomes" id="UP001221217">
    <property type="component" value="Unassembled WGS sequence"/>
</dbReference>
<keyword evidence="1" id="KW-0732">Signal</keyword>
<name>A0AAJ1IE53_9SPIO</name>